<feature type="region of interest" description="Disordered" evidence="1">
    <location>
        <begin position="133"/>
        <end position="153"/>
    </location>
</feature>
<dbReference type="AlphaFoldDB" id="A0A7W3PEZ7"/>
<feature type="compositionally biased region" description="Basic and acidic residues" evidence="1">
    <location>
        <begin position="1"/>
        <end position="15"/>
    </location>
</feature>
<reference evidence="2 3" key="1">
    <citation type="submission" date="2020-07" db="EMBL/GenBank/DDBJ databases">
        <title>Sequencing the genomes of 1000 actinobacteria strains.</title>
        <authorList>
            <person name="Klenk H.-P."/>
        </authorList>
    </citation>
    <scope>NUCLEOTIDE SEQUENCE [LARGE SCALE GENOMIC DNA]</scope>
    <source>
        <strain evidence="2 3">DSM 44121</strain>
    </source>
</reference>
<keyword evidence="3" id="KW-1185">Reference proteome</keyword>
<sequence>MSRSDDAGALDRSEQLLRSAPPGTIEQVHVAAFERLTPAEREAAFARLSAGTTGTTGTAGTTTTPDPADRPADPSPAALGRAAARIEGRRRGALAQVLGTDAPGAALSSAVSAAILATVAGYAASSAAWDAWGAEGDEEPPEYGGGGIGDFGF</sequence>
<dbReference type="Proteomes" id="UP000540568">
    <property type="component" value="Unassembled WGS sequence"/>
</dbReference>
<feature type="region of interest" description="Disordered" evidence="1">
    <location>
        <begin position="1"/>
        <end position="24"/>
    </location>
</feature>
<name>A0A7W3PEZ7_9MICO</name>
<feature type="compositionally biased region" description="Gly residues" evidence="1">
    <location>
        <begin position="143"/>
        <end position="153"/>
    </location>
</feature>
<dbReference type="EMBL" id="JACGWV010000001">
    <property type="protein sequence ID" value="MBA8809413.1"/>
    <property type="molecule type" value="Genomic_DNA"/>
</dbReference>
<organism evidence="2 3">
    <name type="scientific">Promicromonospora sukumoe</name>
    <dbReference type="NCBI Taxonomy" id="88382"/>
    <lineage>
        <taxon>Bacteria</taxon>
        <taxon>Bacillati</taxon>
        <taxon>Actinomycetota</taxon>
        <taxon>Actinomycetes</taxon>
        <taxon>Micrococcales</taxon>
        <taxon>Promicromonosporaceae</taxon>
        <taxon>Promicromonospora</taxon>
    </lineage>
</organism>
<evidence type="ECO:0000313" key="3">
    <source>
        <dbReference type="Proteomes" id="UP000540568"/>
    </source>
</evidence>
<accession>A0A7W3PEZ7</accession>
<protein>
    <submittedName>
        <fullName evidence="2">Uncharacterized protein</fullName>
    </submittedName>
</protein>
<feature type="compositionally biased region" description="Low complexity" evidence="1">
    <location>
        <begin position="46"/>
        <end position="66"/>
    </location>
</feature>
<evidence type="ECO:0000313" key="2">
    <source>
        <dbReference type="EMBL" id="MBA8809413.1"/>
    </source>
</evidence>
<gene>
    <name evidence="2" type="ORF">FHX71_003355</name>
</gene>
<evidence type="ECO:0000256" key="1">
    <source>
        <dbReference type="SAM" id="MobiDB-lite"/>
    </source>
</evidence>
<feature type="region of interest" description="Disordered" evidence="1">
    <location>
        <begin position="43"/>
        <end position="81"/>
    </location>
</feature>
<dbReference type="RefSeq" id="WP_182618250.1">
    <property type="nucleotide sequence ID" value="NZ_BAAATF010000011.1"/>
</dbReference>
<proteinExistence type="predicted"/>
<comment type="caution">
    <text evidence="2">The sequence shown here is derived from an EMBL/GenBank/DDBJ whole genome shotgun (WGS) entry which is preliminary data.</text>
</comment>